<sequence length="152" mass="15818">MGTFGTGPFSSDGALDFLDEVAERAPDQRATALGRWFAHVLAHPDGLWRDYFPDEVVAAAGLVVGALPGGGYLRDTAFASYEEARAAALPGPAPGLVGPARQALLTVAGPGGDWLQGWKDEDTRAEAQATADALLAVLDAPVGGTPDPHRRR</sequence>
<name>A0A8J3ZXM1_9ACTN</name>
<evidence type="ECO:0000313" key="2">
    <source>
        <dbReference type="Proteomes" id="UP000635606"/>
    </source>
</evidence>
<dbReference type="InterPro" id="IPR025355">
    <property type="entry name" value="DUF4259"/>
</dbReference>
<dbReference type="RefSeq" id="WP_203930684.1">
    <property type="nucleotide sequence ID" value="NZ_BOPH01000082.1"/>
</dbReference>
<keyword evidence="2" id="KW-1185">Reference proteome</keyword>
<accession>A0A8J3ZXM1</accession>
<dbReference type="Proteomes" id="UP000635606">
    <property type="component" value="Unassembled WGS sequence"/>
</dbReference>
<proteinExistence type="predicted"/>
<evidence type="ECO:0000313" key="1">
    <source>
        <dbReference type="EMBL" id="GIJ70792.1"/>
    </source>
</evidence>
<dbReference type="AlphaFoldDB" id="A0A8J3ZXM1"/>
<protein>
    <submittedName>
        <fullName evidence="1">Uncharacterized protein</fullName>
    </submittedName>
</protein>
<gene>
    <name evidence="1" type="ORF">Voc01_057090</name>
</gene>
<organism evidence="1 2">
    <name type="scientific">Virgisporangium ochraceum</name>
    <dbReference type="NCBI Taxonomy" id="65505"/>
    <lineage>
        <taxon>Bacteria</taxon>
        <taxon>Bacillati</taxon>
        <taxon>Actinomycetota</taxon>
        <taxon>Actinomycetes</taxon>
        <taxon>Micromonosporales</taxon>
        <taxon>Micromonosporaceae</taxon>
        <taxon>Virgisporangium</taxon>
    </lineage>
</organism>
<reference evidence="1" key="1">
    <citation type="submission" date="2021-01" db="EMBL/GenBank/DDBJ databases">
        <title>Whole genome shotgun sequence of Virgisporangium ochraceum NBRC 16418.</title>
        <authorList>
            <person name="Komaki H."/>
            <person name="Tamura T."/>
        </authorList>
    </citation>
    <scope>NUCLEOTIDE SEQUENCE</scope>
    <source>
        <strain evidence="1">NBRC 16418</strain>
    </source>
</reference>
<dbReference type="Pfam" id="PF14078">
    <property type="entry name" value="DUF4259"/>
    <property type="match status" value="1"/>
</dbReference>
<comment type="caution">
    <text evidence="1">The sequence shown here is derived from an EMBL/GenBank/DDBJ whole genome shotgun (WGS) entry which is preliminary data.</text>
</comment>
<dbReference type="EMBL" id="BOPH01000082">
    <property type="protein sequence ID" value="GIJ70792.1"/>
    <property type="molecule type" value="Genomic_DNA"/>
</dbReference>